<feature type="binding site" evidence="4">
    <location>
        <position position="131"/>
    </location>
    <ligand>
        <name>Zn(2+)</name>
        <dbReference type="ChEBI" id="CHEBI:29105"/>
    </ligand>
</feature>
<comment type="function">
    <text evidence="3">NAD-dependent lysine deacetylase and desuccinylase that specifically removes acetyl and succinyl groups on target proteins. Modulates the activities of several proteins which are inactive in their acylated form.</text>
</comment>
<feature type="binding site" evidence="3 4">
    <location>
        <position position="164"/>
    </location>
    <ligand>
        <name>Zn(2+)</name>
        <dbReference type="ChEBI" id="CHEBI:29105"/>
    </ligand>
</feature>
<dbReference type="NCBIfam" id="NF001753">
    <property type="entry name" value="PRK00481.1-3"/>
    <property type="match status" value="1"/>
</dbReference>
<comment type="catalytic activity">
    <reaction evidence="3">
        <text>N(6)-succinyl-L-lysyl-[protein] + NAD(+) + H2O = 2''-O-succinyl-ADP-D-ribose + nicotinamide + L-lysyl-[protein]</text>
        <dbReference type="Rhea" id="RHEA:47668"/>
        <dbReference type="Rhea" id="RHEA-COMP:9752"/>
        <dbReference type="Rhea" id="RHEA-COMP:11877"/>
        <dbReference type="ChEBI" id="CHEBI:15377"/>
        <dbReference type="ChEBI" id="CHEBI:17154"/>
        <dbReference type="ChEBI" id="CHEBI:29969"/>
        <dbReference type="ChEBI" id="CHEBI:57540"/>
        <dbReference type="ChEBI" id="CHEBI:87830"/>
        <dbReference type="ChEBI" id="CHEBI:87832"/>
    </reaction>
</comment>
<dbReference type="InterPro" id="IPR026591">
    <property type="entry name" value="Sirtuin_cat_small_dom_sf"/>
</dbReference>
<dbReference type="PANTHER" id="PTHR11085:SF10">
    <property type="entry name" value="NAD-DEPENDENT PROTEIN DEACYLASE SIRTUIN-5, MITOCHONDRIAL-RELATED"/>
    <property type="match status" value="1"/>
</dbReference>
<proteinExistence type="inferred from homology"/>
<keyword evidence="4" id="KW-0862">Zinc</keyword>
<feature type="binding site" evidence="3">
    <location>
        <begin position="105"/>
        <end position="108"/>
    </location>
    <ligand>
        <name>NAD(+)</name>
        <dbReference type="ChEBI" id="CHEBI:57540"/>
    </ligand>
</feature>
<feature type="binding site" evidence="3">
    <location>
        <position position="67"/>
    </location>
    <ligand>
        <name>substrate</name>
    </ligand>
</feature>
<feature type="binding site" evidence="3">
    <location>
        <begin position="205"/>
        <end position="207"/>
    </location>
    <ligand>
        <name>NAD(+)</name>
        <dbReference type="ChEBI" id="CHEBI:57540"/>
    </ligand>
</feature>
<dbReference type="EC" id="2.3.1.286" evidence="3"/>
<comment type="domain">
    <text evidence="3">2 residues (Tyr-67 and Arg-70) present in a large hydrophobic pocket are probably involved in substrate specificity. They are important for desuccinylation activity, but dispensable for deacetylation activity.</text>
</comment>
<sequence>MNEMDAARHIVAESRSIVVLTGAGLSADSGVPTFRNAQTGLWQRFEPEHLATEAAFRDHPSMVWTWYLWRAMLVRSVAPNAGHRALGAWQQHVRSKGGLLTMATQNVDDLHERGGAADVLHLHGSLFAYRCLDCRQQASFDPATTGVKADQHFDESTVLVPVACAHCDSGVLRPGVVWFGEMLPQDAFNQTIEALEQADLVVVIGSSGLVQPAASLPLIGRDAGAKVLEINPVATELSRNTDVHLASTAAVALPELLADSPA</sequence>
<dbReference type="Gene3D" id="3.40.50.1220">
    <property type="entry name" value="TPP-binding domain"/>
    <property type="match status" value="1"/>
</dbReference>
<feature type="binding site" evidence="3 4">
    <location>
        <position position="134"/>
    </location>
    <ligand>
        <name>Zn(2+)</name>
        <dbReference type="ChEBI" id="CHEBI:29105"/>
    </ligand>
</feature>
<evidence type="ECO:0000256" key="2">
    <source>
        <dbReference type="ARBA" id="ARBA00023027"/>
    </source>
</evidence>
<comment type="similarity">
    <text evidence="3">Belongs to the sirtuin family. Class III subfamily.</text>
</comment>
<dbReference type="InterPro" id="IPR029035">
    <property type="entry name" value="DHS-like_NAD/FAD-binding_dom"/>
</dbReference>
<dbReference type="RefSeq" id="WP_343957541.1">
    <property type="nucleotide sequence ID" value="NZ_BAAAMN010000029.1"/>
</dbReference>
<evidence type="ECO:0000256" key="1">
    <source>
        <dbReference type="ARBA" id="ARBA00022679"/>
    </source>
</evidence>
<evidence type="ECO:0000256" key="3">
    <source>
        <dbReference type="HAMAP-Rule" id="MF_01121"/>
    </source>
</evidence>
<dbReference type="PROSITE" id="PS50305">
    <property type="entry name" value="SIRTUIN"/>
    <property type="match status" value="1"/>
</dbReference>
<dbReference type="InterPro" id="IPR026590">
    <property type="entry name" value="Ssirtuin_cat_dom"/>
</dbReference>
<dbReference type="InterPro" id="IPR027546">
    <property type="entry name" value="Sirtuin_class_III"/>
</dbReference>
<comment type="caution">
    <text evidence="3">Lacks conserved residue(s) required for the propagation of feature annotation.</text>
</comment>
<evidence type="ECO:0000313" key="6">
    <source>
        <dbReference type="EMBL" id="GAA2036926.1"/>
    </source>
</evidence>
<dbReference type="InterPro" id="IPR003000">
    <property type="entry name" value="Sirtuin"/>
</dbReference>
<dbReference type="HAMAP" id="MF_01121">
    <property type="entry name" value="Sirtuin_ClassIII"/>
    <property type="match status" value="1"/>
</dbReference>
<dbReference type="Gene3D" id="3.30.1600.10">
    <property type="entry name" value="SIR2/SIRT2 'Small Domain"/>
    <property type="match status" value="1"/>
</dbReference>
<feature type="binding site" evidence="3">
    <location>
        <begin position="231"/>
        <end position="233"/>
    </location>
    <ligand>
        <name>NAD(+)</name>
        <dbReference type="ChEBI" id="CHEBI:57540"/>
    </ligand>
</feature>
<feature type="binding site" evidence="3">
    <location>
        <position position="249"/>
    </location>
    <ligand>
        <name>NAD(+)</name>
        <dbReference type="ChEBI" id="CHEBI:57540"/>
    </ligand>
</feature>
<dbReference type="SUPFAM" id="SSF52467">
    <property type="entry name" value="DHS-like NAD/FAD-binding domain"/>
    <property type="match status" value="1"/>
</dbReference>
<accession>A0ABP5G167</accession>
<feature type="binding site" evidence="4">
    <location>
        <position position="167"/>
    </location>
    <ligand>
        <name>Zn(2+)</name>
        <dbReference type="ChEBI" id="CHEBI:29105"/>
    </ligand>
</feature>
<evidence type="ECO:0000259" key="5">
    <source>
        <dbReference type="PROSITE" id="PS50305"/>
    </source>
</evidence>
<feature type="active site" description="Proton acceptor" evidence="3 4">
    <location>
        <position position="123"/>
    </location>
</feature>
<comment type="subcellular location">
    <subcellularLocation>
        <location evidence="3">Cytoplasm</location>
    </subcellularLocation>
</comment>
<protein>
    <recommendedName>
        <fullName evidence="3">NAD-dependent protein deacylase</fullName>
        <ecNumber evidence="3">2.3.1.286</ecNumber>
    </recommendedName>
    <alternativeName>
        <fullName evidence="3">Regulatory protein SIR2 homolog</fullName>
    </alternativeName>
</protein>
<comment type="catalytic activity">
    <reaction evidence="3">
        <text>N(6)-acetyl-L-lysyl-[protein] + NAD(+) + H2O = 2''-O-acetyl-ADP-D-ribose + nicotinamide + L-lysyl-[protein]</text>
        <dbReference type="Rhea" id="RHEA:43636"/>
        <dbReference type="Rhea" id="RHEA-COMP:9752"/>
        <dbReference type="Rhea" id="RHEA-COMP:10731"/>
        <dbReference type="ChEBI" id="CHEBI:15377"/>
        <dbReference type="ChEBI" id="CHEBI:17154"/>
        <dbReference type="ChEBI" id="CHEBI:29969"/>
        <dbReference type="ChEBI" id="CHEBI:57540"/>
        <dbReference type="ChEBI" id="CHEBI:61930"/>
        <dbReference type="ChEBI" id="CHEBI:83767"/>
        <dbReference type="EC" id="2.3.1.286"/>
    </reaction>
</comment>
<feature type="binding site" evidence="3">
    <location>
        <position position="70"/>
    </location>
    <ligand>
        <name>substrate</name>
    </ligand>
</feature>
<organism evidence="6 7">
    <name type="scientific">Yaniella flava</name>
    <dbReference type="NCBI Taxonomy" id="287930"/>
    <lineage>
        <taxon>Bacteria</taxon>
        <taxon>Bacillati</taxon>
        <taxon>Actinomycetota</taxon>
        <taxon>Actinomycetes</taxon>
        <taxon>Micrococcales</taxon>
        <taxon>Micrococcaceae</taxon>
        <taxon>Yaniella</taxon>
    </lineage>
</organism>
<dbReference type="PANTHER" id="PTHR11085">
    <property type="entry name" value="NAD-DEPENDENT PROTEIN DEACYLASE SIRTUIN-5, MITOCHONDRIAL-RELATED"/>
    <property type="match status" value="1"/>
</dbReference>
<evidence type="ECO:0000313" key="7">
    <source>
        <dbReference type="Proteomes" id="UP001501461"/>
    </source>
</evidence>
<reference evidence="7" key="1">
    <citation type="journal article" date="2019" name="Int. J. Syst. Evol. Microbiol.">
        <title>The Global Catalogue of Microorganisms (GCM) 10K type strain sequencing project: providing services to taxonomists for standard genome sequencing and annotation.</title>
        <authorList>
            <consortium name="The Broad Institute Genomics Platform"/>
            <consortium name="The Broad Institute Genome Sequencing Center for Infectious Disease"/>
            <person name="Wu L."/>
            <person name="Ma J."/>
        </authorList>
    </citation>
    <scope>NUCLEOTIDE SEQUENCE [LARGE SCALE GENOMIC DNA]</scope>
    <source>
        <strain evidence="7">JCM 13595</strain>
    </source>
</reference>
<gene>
    <name evidence="3" type="primary">cobB</name>
    <name evidence="6" type="ORF">GCM10009720_16890</name>
</gene>
<name>A0ABP5G167_9MICC</name>
<feature type="domain" description="Deacetylase sirtuin-type" evidence="5">
    <location>
        <begin position="1"/>
        <end position="262"/>
    </location>
</feature>
<keyword evidence="3" id="KW-0963">Cytoplasm</keyword>
<keyword evidence="4" id="KW-0479">Metal-binding</keyword>
<keyword evidence="2 3" id="KW-0520">NAD</keyword>
<dbReference type="InterPro" id="IPR050134">
    <property type="entry name" value="NAD-dep_sirtuin_deacylases"/>
</dbReference>
<dbReference type="EMBL" id="BAAAMN010000029">
    <property type="protein sequence ID" value="GAA2036926.1"/>
    <property type="molecule type" value="Genomic_DNA"/>
</dbReference>
<dbReference type="Proteomes" id="UP001501461">
    <property type="component" value="Unassembled WGS sequence"/>
</dbReference>
<keyword evidence="7" id="KW-1185">Reference proteome</keyword>
<comment type="caution">
    <text evidence="6">The sequence shown here is derived from an EMBL/GenBank/DDBJ whole genome shotgun (WGS) entry which is preliminary data.</text>
</comment>
<evidence type="ECO:0000256" key="4">
    <source>
        <dbReference type="PROSITE-ProRule" id="PRU00236"/>
    </source>
</evidence>
<dbReference type="Pfam" id="PF02146">
    <property type="entry name" value="SIR2"/>
    <property type="match status" value="1"/>
</dbReference>
<keyword evidence="1" id="KW-0808">Transferase</keyword>